<evidence type="ECO:0000256" key="1">
    <source>
        <dbReference type="SAM" id="MobiDB-lite"/>
    </source>
</evidence>
<dbReference type="InterPro" id="IPR029309">
    <property type="entry name" value="CaRF"/>
</dbReference>
<feature type="region of interest" description="Disordered" evidence="1">
    <location>
        <begin position="115"/>
        <end position="226"/>
    </location>
</feature>
<keyword evidence="3" id="KW-1185">Reference proteome</keyword>
<feature type="compositionally biased region" description="Polar residues" evidence="1">
    <location>
        <begin position="437"/>
        <end position="449"/>
    </location>
</feature>
<feature type="compositionally biased region" description="Polar residues" evidence="1">
    <location>
        <begin position="801"/>
        <end position="818"/>
    </location>
</feature>
<dbReference type="GO" id="GO:0003700">
    <property type="term" value="F:DNA-binding transcription factor activity"/>
    <property type="evidence" value="ECO:0007669"/>
    <property type="project" value="InterPro"/>
</dbReference>
<feature type="compositionally biased region" description="Low complexity" evidence="1">
    <location>
        <begin position="208"/>
        <end position="223"/>
    </location>
</feature>
<feature type="compositionally biased region" description="Polar residues" evidence="1">
    <location>
        <begin position="137"/>
        <end position="147"/>
    </location>
</feature>
<feature type="region of interest" description="Disordered" evidence="1">
    <location>
        <begin position="801"/>
        <end position="837"/>
    </location>
</feature>
<dbReference type="PANTHER" id="PTHR47456">
    <property type="entry name" value="PHD-TYPE DOMAIN-CONTAINING PROTEIN"/>
    <property type="match status" value="1"/>
</dbReference>
<protein>
    <submittedName>
        <fullName evidence="2">Uncharacterized protein</fullName>
    </submittedName>
</protein>
<feature type="compositionally biased region" description="Basic and acidic residues" evidence="1">
    <location>
        <begin position="189"/>
        <end position="207"/>
    </location>
</feature>
<feature type="compositionally biased region" description="Basic and acidic residues" evidence="1">
    <location>
        <begin position="451"/>
        <end position="461"/>
    </location>
</feature>
<gene>
    <name evidence="2" type="ORF">Pcinc_035466</name>
</gene>
<dbReference type="EMBL" id="JAWQEG010005341">
    <property type="protein sequence ID" value="KAK3858341.1"/>
    <property type="molecule type" value="Genomic_DNA"/>
</dbReference>
<evidence type="ECO:0000313" key="3">
    <source>
        <dbReference type="Proteomes" id="UP001286313"/>
    </source>
</evidence>
<proteinExistence type="predicted"/>
<feature type="region of interest" description="Disordered" evidence="1">
    <location>
        <begin position="307"/>
        <end position="333"/>
    </location>
</feature>
<dbReference type="PANTHER" id="PTHR47456:SF1">
    <property type="entry name" value="PHD-TYPE DOMAIN-CONTAINING PROTEIN"/>
    <property type="match status" value="1"/>
</dbReference>
<feature type="region of interest" description="Disordered" evidence="1">
    <location>
        <begin position="243"/>
        <end position="270"/>
    </location>
</feature>
<feature type="region of interest" description="Disordered" evidence="1">
    <location>
        <begin position="434"/>
        <end position="474"/>
    </location>
</feature>
<comment type="caution">
    <text evidence="2">The sequence shown here is derived from an EMBL/GenBank/DDBJ whole genome shotgun (WGS) entry which is preliminary data.</text>
</comment>
<dbReference type="Pfam" id="PF15299">
    <property type="entry name" value="ALS2CR8"/>
    <property type="match status" value="1"/>
</dbReference>
<dbReference type="AlphaFoldDB" id="A0AAE1EPV2"/>
<reference evidence="2" key="1">
    <citation type="submission" date="2023-10" db="EMBL/GenBank/DDBJ databases">
        <title>Genome assemblies of two species of porcelain crab, Petrolisthes cinctipes and Petrolisthes manimaculis (Anomura: Porcellanidae).</title>
        <authorList>
            <person name="Angst P."/>
        </authorList>
    </citation>
    <scope>NUCLEOTIDE SEQUENCE</scope>
    <source>
        <strain evidence="2">PB745_01</strain>
        <tissue evidence="2">Gill</tissue>
    </source>
</reference>
<evidence type="ECO:0000313" key="2">
    <source>
        <dbReference type="EMBL" id="KAK3858341.1"/>
    </source>
</evidence>
<feature type="compositionally biased region" description="Low complexity" evidence="1">
    <location>
        <begin position="115"/>
        <end position="129"/>
    </location>
</feature>
<accession>A0AAE1EPV2</accession>
<sequence>MPATSHSEAFVGVGSQVPGLIATGCHVTPIPAPISTQAGKPRGDRVREASLGSHSHTTQESEVAPGGTLVLGEVPGCVVVDLQGNVVVQEPTSATSTQYLVDQPIVVRLNHTNSHSNVSTAHTNSNTSHSESHVSHINSLAVSNTSHSDIHISHPNTHTTTHLSSHSSSHSNSHISSSHMSDYLGTDGDLSHTQHKEKEGYRDEGRETTSTAAAATTTRSKSTNKVKVEMDIDPKWIVRPVLTNTCEMDSGEGEDGGDRPRRSSAKKARQRWKTLHEDGARSLNLVFLCRSRLNTYLPYHTTVNTTLNNPPRKKPTVRPECTEKEKVEPPPDLPEWAQGLGCVKVEEGQWVVGLADSKDILQETMEGHSRSLLCDYVRSHPSKLEHRHKLRDQQGRLMWQHRSVTFHGTPFTITASYLLKCTFSMNYKYKVKRKSNGDPTVRQQQTGEDTSGAREGERRCAGEGGEGETVTGGGREVARKKYKSVTYTSCPARIAIKDIVKYPGYAVSPNALSTERKSAMKALRLDIERGADVEKEVVFHVSLPLPSVHNHPLVGRSRHVHQSVAAKIRELVSEGVTTPKTIKDILDKHVESTHALDIVVPNLEDRAFYPKLKDIANLVYCHCRKMGITGKKRVGEMSNLDTAHRTRRRRKVIKEEEGNIGRCEAAGLNTLPLQASTLQEAVQTFCTDDTDRASLGGLEGRECVPEVDTTVRNPPQDSPNLSEVVRGQLDTLRGLTYCLQEVPSLQDLYHSLHALISQYVTPASSVNTNTTTTTTLPEGVTDNSATTAFIIQEPLVDSLATTSSQTGPNVSEHSTTTPAADHITISERDSSNPDASNKCRVPHGMVSTHNLRPLRTTPVALQCMVPTLAVSQLPPRTPTNTTTTTTSNTPHNLTHNLTHLVNPTSTPITTSPALSSSAPTYQTLGTLGQDGITQSGPAPVHLSIPPYFYYVQEVTVPEPGQSWTYSSTS</sequence>
<organism evidence="2 3">
    <name type="scientific">Petrolisthes cinctipes</name>
    <name type="common">Flat porcelain crab</name>
    <dbReference type="NCBI Taxonomy" id="88211"/>
    <lineage>
        <taxon>Eukaryota</taxon>
        <taxon>Metazoa</taxon>
        <taxon>Ecdysozoa</taxon>
        <taxon>Arthropoda</taxon>
        <taxon>Crustacea</taxon>
        <taxon>Multicrustacea</taxon>
        <taxon>Malacostraca</taxon>
        <taxon>Eumalacostraca</taxon>
        <taxon>Eucarida</taxon>
        <taxon>Decapoda</taxon>
        <taxon>Pleocyemata</taxon>
        <taxon>Anomura</taxon>
        <taxon>Galatheoidea</taxon>
        <taxon>Porcellanidae</taxon>
        <taxon>Petrolisthes</taxon>
    </lineage>
</organism>
<name>A0AAE1EPV2_PETCI</name>
<feature type="compositionally biased region" description="Polar residues" evidence="1">
    <location>
        <begin position="52"/>
        <end position="61"/>
    </location>
</feature>
<feature type="region of interest" description="Disordered" evidence="1">
    <location>
        <begin position="32"/>
        <end position="64"/>
    </location>
</feature>
<feature type="compositionally biased region" description="Low complexity" evidence="1">
    <location>
        <begin position="153"/>
        <end position="181"/>
    </location>
</feature>
<dbReference type="Proteomes" id="UP001286313">
    <property type="component" value="Unassembled WGS sequence"/>
</dbReference>
<feature type="compositionally biased region" description="Basic and acidic residues" evidence="1">
    <location>
        <begin position="320"/>
        <end position="329"/>
    </location>
</feature>